<protein>
    <submittedName>
        <fullName evidence="2">Uncharacterized protein</fullName>
    </submittedName>
</protein>
<organism evidence="2 3">
    <name type="scientific">Flemingia macrophylla</name>
    <dbReference type="NCBI Taxonomy" id="520843"/>
    <lineage>
        <taxon>Eukaryota</taxon>
        <taxon>Viridiplantae</taxon>
        <taxon>Streptophyta</taxon>
        <taxon>Embryophyta</taxon>
        <taxon>Tracheophyta</taxon>
        <taxon>Spermatophyta</taxon>
        <taxon>Magnoliopsida</taxon>
        <taxon>eudicotyledons</taxon>
        <taxon>Gunneridae</taxon>
        <taxon>Pentapetalae</taxon>
        <taxon>rosids</taxon>
        <taxon>fabids</taxon>
        <taxon>Fabales</taxon>
        <taxon>Fabaceae</taxon>
        <taxon>Papilionoideae</taxon>
        <taxon>50 kb inversion clade</taxon>
        <taxon>NPAAA clade</taxon>
        <taxon>indigoferoid/millettioid clade</taxon>
        <taxon>Phaseoleae</taxon>
        <taxon>Flemingia</taxon>
    </lineage>
</organism>
<evidence type="ECO:0000313" key="2">
    <source>
        <dbReference type="EMBL" id="KAL2344850.1"/>
    </source>
</evidence>
<dbReference type="Proteomes" id="UP001603857">
    <property type="component" value="Unassembled WGS sequence"/>
</dbReference>
<accession>A0ABD1N9U0</accession>
<reference evidence="2 3" key="1">
    <citation type="submission" date="2024-08" db="EMBL/GenBank/DDBJ databases">
        <title>Insights into the chromosomal genome structure of Flemingia macrophylla.</title>
        <authorList>
            <person name="Ding Y."/>
            <person name="Zhao Y."/>
            <person name="Bi W."/>
            <person name="Wu M."/>
            <person name="Zhao G."/>
            <person name="Gong Y."/>
            <person name="Li W."/>
            <person name="Zhang P."/>
        </authorList>
    </citation>
    <scope>NUCLEOTIDE SEQUENCE [LARGE SCALE GENOMIC DNA]</scope>
    <source>
        <strain evidence="2">DYQJB</strain>
        <tissue evidence="2">Leaf</tissue>
    </source>
</reference>
<gene>
    <name evidence="2" type="ORF">Fmac_006135</name>
</gene>
<feature type="signal peptide" evidence="1">
    <location>
        <begin position="1"/>
        <end position="16"/>
    </location>
</feature>
<dbReference type="AlphaFoldDB" id="A0ABD1N9U0"/>
<keyword evidence="1" id="KW-0732">Signal</keyword>
<proteinExistence type="predicted"/>
<comment type="caution">
    <text evidence="2">The sequence shown here is derived from an EMBL/GenBank/DDBJ whole genome shotgun (WGS) entry which is preliminary data.</text>
</comment>
<feature type="chain" id="PRO_5044749940" evidence="1">
    <location>
        <begin position="17"/>
        <end position="201"/>
    </location>
</feature>
<evidence type="ECO:0000313" key="3">
    <source>
        <dbReference type="Proteomes" id="UP001603857"/>
    </source>
</evidence>
<dbReference type="EMBL" id="JBGMDY010000002">
    <property type="protein sequence ID" value="KAL2344850.1"/>
    <property type="molecule type" value="Genomic_DNA"/>
</dbReference>
<name>A0ABD1N9U0_9FABA</name>
<keyword evidence="3" id="KW-1185">Reference proteome</keyword>
<sequence>MVCIAWLCLYVTGIEEATLTMQPTTKRVPNTSFIEKFTSLQINDDVSGESQQLTQMTQGSSLMSEEERFLYKTDVKSIYEINALKECGEDDLKIFLEPLDDMLAHTLAYKAKYQVAYNSISVSRVSDDAEFIKVLKEHMCCNESFSATTDHDRDQSTTLTLTKRLSSETHSDDELLSQELASAQLSSTKMTNKMAKQIKTE</sequence>
<evidence type="ECO:0000256" key="1">
    <source>
        <dbReference type="SAM" id="SignalP"/>
    </source>
</evidence>